<dbReference type="Gene3D" id="3.90.220.20">
    <property type="entry name" value="DNA methylase specificity domains"/>
    <property type="match status" value="3"/>
</dbReference>
<dbReference type="SUPFAM" id="SSF116734">
    <property type="entry name" value="DNA methylase specificity domain"/>
    <property type="match status" value="2"/>
</dbReference>
<dbReference type="EMBL" id="ACJN02000002">
    <property type="protein sequence ID" value="EFI34526.1"/>
    <property type="molecule type" value="Genomic_DNA"/>
</dbReference>
<dbReference type="RefSeq" id="WP_008869846.1">
    <property type="nucleotide sequence ID" value="NZ_ACJN02000002.1"/>
</dbReference>
<keyword evidence="2" id="KW-0238">DNA-binding</keyword>
<protein>
    <submittedName>
        <fullName evidence="3">Type I restriction enzyme, S subunit</fullName>
    </submittedName>
</protein>
<keyword evidence="1" id="KW-0680">Restriction system</keyword>
<organism evidence="3 4">
    <name type="scientific">Desulfonatronospira thiodismutans ASO3-1</name>
    <dbReference type="NCBI Taxonomy" id="555779"/>
    <lineage>
        <taxon>Bacteria</taxon>
        <taxon>Pseudomonadati</taxon>
        <taxon>Thermodesulfobacteriota</taxon>
        <taxon>Desulfovibrionia</taxon>
        <taxon>Desulfovibrionales</taxon>
        <taxon>Desulfonatronovibrionaceae</taxon>
        <taxon>Desulfonatronospira</taxon>
    </lineage>
</organism>
<dbReference type="AlphaFoldDB" id="D6SP50"/>
<proteinExistence type="predicted"/>
<name>D6SP50_9BACT</name>
<evidence type="ECO:0000256" key="2">
    <source>
        <dbReference type="ARBA" id="ARBA00023125"/>
    </source>
</evidence>
<dbReference type="eggNOG" id="COG0732">
    <property type="taxonomic scope" value="Bacteria"/>
</dbReference>
<dbReference type="InterPro" id="IPR051212">
    <property type="entry name" value="Type-I_RE_S_subunit"/>
</dbReference>
<evidence type="ECO:0000313" key="4">
    <source>
        <dbReference type="Proteomes" id="UP000005496"/>
    </source>
</evidence>
<dbReference type="Proteomes" id="UP000005496">
    <property type="component" value="Unassembled WGS sequence"/>
</dbReference>
<sequence length="460" mass="52944">MIDELKPYAEYKDSGLPWASKIPTHWKVRRAKNLFRCIDVRSKTGTEERLTVSAERGVVPRSSMKVTMFEAKSYIGHKRCWPDDLVINSLWAWGRGLGVARHHGLVSSAYGVYRLRPEFDEYAPFIHHLVRSKVYHWELRTRSKGVWISRLQLTDDAFLRAPILVPSVEEGKAITRFIRDIDRKVNAFIRNRRRLIKVLNEQKQAIINRAVTRGLDPNVPLKPSGVDWLGNIPKHWEKNRLKFLVRNVNEQTSTRQPDEVYVALEHVEGWTGRITLPSEDIEFGSQVKRFHVGDVLFGKLRPYLAKVTRPSVKGVCVGEFLVLRRKNEALLPEFLEQELRSKLFIDIINSATFGAKMPRADWDFIGNLLIVYPPTHAEQLEILSDTGKQTASLQAAIDKANREVSLIQEYRTRLIADVVTGKVDVRNVKCEGRSVNEEEFEDIEEVEKAVDLLEESEDDK</sequence>
<dbReference type="GO" id="GO:0003677">
    <property type="term" value="F:DNA binding"/>
    <property type="evidence" value="ECO:0007669"/>
    <property type="project" value="UniProtKB-KW"/>
</dbReference>
<dbReference type="PANTHER" id="PTHR43140">
    <property type="entry name" value="TYPE-1 RESTRICTION ENZYME ECOKI SPECIFICITY PROTEIN"/>
    <property type="match status" value="1"/>
</dbReference>
<dbReference type="OrthoDB" id="512700at2"/>
<dbReference type="PANTHER" id="PTHR43140:SF1">
    <property type="entry name" value="TYPE I RESTRICTION ENZYME ECOKI SPECIFICITY SUBUNIT"/>
    <property type="match status" value="1"/>
</dbReference>
<evidence type="ECO:0000313" key="3">
    <source>
        <dbReference type="EMBL" id="EFI34526.1"/>
    </source>
</evidence>
<gene>
    <name evidence="3" type="ORF">Dthio_PD1895</name>
</gene>
<dbReference type="GO" id="GO:0009307">
    <property type="term" value="P:DNA restriction-modification system"/>
    <property type="evidence" value="ECO:0007669"/>
    <property type="project" value="UniProtKB-KW"/>
</dbReference>
<reference evidence="3" key="1">
    <citation type="submission" date="2010-05" db="EMBL/GenBank/DDBJ databases">
        <title>The draft genome of Desulfonatronospira thiodismutans ASO3-1.</title>
        <authorList>
            <consortium name="US DOE Joint Genome Institute (JGI-PGF)"/>
            <person name="Lucas S."/>
            <person name="Copeland A."/>
            <person name="Lapidus A."/>
            <person name="Cheng J.-F."/>
            <person name="Bruce D."/>
            <person name="Goodwin L."/>
            <person name="Pitluck S."/>
            <person name="Chertkov O."/>
            <person name="Brettin T."/>
            <person name="Detter J.C."/>
            <person name="Han C."/>
            <person name="Land M.L."/>
            <person name="Hauser L."/>
            <person name="Kyrpides N."/>
            <person name="Mikhailova N."/>
            <person name="Muyzer G."/>
            <person name="Woyke T."/>
        </authorList>
    </citation>
    <scope>NUCLEOTIDE SEQUENCE [LARGE SCALE GENOMIC DNA]</scope>
    <source>
        <strain evidence="3">ASO3-1</strain>
    </source>
</reference>
<comment type="caution">
    <text evidence="3">The sequence shown here is derived from an EMBL/GenBank/DDBJ whole genome shotgun (WGS) entry which is preliminary data.</text>
</comment>
<keyword evidence="4" id="KW-1185">Reference proteome</keyword>
<evidence type="ECO:0000256" key="1">
    <source>
        <dbReference type="ARBA" id="ARBA00022747"/>
    </source>
</evidence>
<accession>D6SP50</accession>
<dbReference type="InterPro" id="IPR044946">
    <property type="entry name" value="Restrct_endonuc_typeI_TRD_sf"/>
</dbReference>